<name>A0A803MEV5_CHEQI</name>
<evidence type="ECO:0000259" key="3">
    <source>
        <dbReference type="Pfam" id="PF03711"/>
    </source>
</evidence>
<dbReference type="PANTHER" id="PTHR43277:SF4">
    <property type="entry name" value="ARGININE DECARBOXYLASE"/>
    <property type="match status" value="1"/>
</dbReference>
<dbReference type="SUPFAM" id="SSF55904">
    <property type="entry name" value="Ornithine decarboxylase C-terminal domain"/>
    <property type="match status" value="1"/>
</dbReference>
<organism evidence="4 5">
    <name type="scientific">Chenopodium quinoa</name>
    <name type="common">Quinoa</name>
    <dbReference type="NCBI Taxonomy" id="63459"/>
    <lineage>
        <taxon>Eukaryota</taxon>
        <taxon>Viridiplantae</taxon>
        <taxon>Streptophyta</taxon>
        <taxon>Embryophyta</taxon>
        <taxon>Tracheophyta</taxon>
        <taxon>Spermatophyta</taxon>
        <taxon>Magnoliopsida</taxon>
        <taxon>eudicotyledons</taxon>
        <taxon>Gunneridae</taxon>
        <taxon>Pentapetalae</taxon>
        <taxon>Caryophyllales</taxon>
        <taxon>Chenopodiaceae</taxon>
        <taxon>Chenopodioideae</taxon>
        <taxon>Atripliceae</taxon>
        <taxon>Chenopodium</taxon>
    </lineage>
</organism>
<dbReference type="EnsemblPlants" id="AUR62027998-RA">
    <property type="protein sequence ID" value="AUR62027998-RA:cds"/>
    <property type="gene ID" value="AUR62027998"/>
</dbReference>
<dbReference type="AlphaFoldDB" id="A0A803MEV5"/>
<dbReference type="Gramene" id="AUR62027998-RA">
    <property type="protein sequence ID" value="AUR62027998-RA:cds"/>
    <property type="gene ID" value="AUR62027998"/>
</dbReference>
<dbReference type="GO" id="GO:0003824">
    <property type="term" value="F:catalytic activity"/>
    <property type="evidence" value="ECO:0007669"/>
    <property type="project" value="InterPro"/>
</dbReference>
<evidence type="ECO:0000256" key="2">
    <source>
        <dbReference type="ARBA" id="ARBA00022898"/>
    </source>
</evidence>
<dbReference type="InterPro" id="IPR008286">
    <property type="entry name" value="Prn/Lys/Arg_de-COase_C"/>
</dbReference>
<protein>
    <recommendedName>
        <fullName evidence="3">Orn/Lys/Arg decarboxylase C-terminal domain-containing protein</fullName>
    </recommendedName>
</protein>
<keyword evidence="5" id="KW-1185">Reference proteome</keyword>
<dbReference type="Pfam" id="PF03711">
    <property type="entry name" value="OKR_DC_1_C"/>
    <property type="match status" value="1"/>
</dbReference>
<evidence type="ECO:0000313" key="5">
    <source>
        <dbReference type="Proteomes" id="UP000596660"/>
    </source>
</evidence>
<accession>A0A803MEV5</accession>
<dbReference type="Gene3D" id="3.90.100.10">
    <property type="entry name" value="Orn/Lys/Arg decarboxylase, C-terminal domain"/>
    <property type="match status" value="1"/>
</dbReference>
<dbReference type="InterPro" id="IPR036633">
    <property type="entry name" value="Prn/Lys/Arg_de-COase_C_sf"/>
</dbReference>
<reference evidence="4" key="1">
    <citation type="journal article" date="2017" name="Nature">
        <title>The genome of Chenopodium quinoa.</title>
        <authorList>
            <person name="Jarvis D.E."/>
            <person name="Ho Y.S."/>
            <person name="Lightfoot D.J."/>
            <person name="Schmoeckel S.M."/>
            <person name="Li B."/>
            <person name="Borm T.J.A."/>
            <person name="Ohyanagi H."/>
            <person name="Mineta K."/>
            <person name="Michell C.T."/>
            <person name="Saber N."/>
            <person name="Kharbatia N.M."/>
            <person name="Rupper R.R."/>
            <person name="Sharp A.R."/>
            <person name="Dally N."/>
            <person name="Boughton B.A."/>
            <person name="Woo Y.H."/>
            <person name="Gao G."/>
            <person name="Schijlen E.G.W.M."/>
            <person name="Guo X."/>
            <person name="Momin A.A."/>
            <person name="Negrao S."/>
            <person name="Al-Babili S."/>
            <person name="Gehring C."/>
            <person name="Roessner U."/>
            <person name="Jung C."/>
            <person name="Murphy K."/>
            <person name="Arold S.T."/>
            <person name="Gojobori T."/>
            <person name="van der Linden C.G."/>
            <person name="van Loo E.N."/>
            <person name="Jellen E.N."/>
            <person name="Maughan P.J."/>
            <person name="Tester M."/>
        </authorList>
    </citation>
    <scope>NUCLEOTIDE SEQUENCE [LARGE SCALE GENOMIC DNA]</scope>
    <source>
        <strain evidence="4">cv. PI 614886</strain>
    </source>
</reference>
<sequence length="124" mass="13799">MELISGFKNFILSPSFIQRYHQRSHTLSHSVNKRVDFEPWSNIKIEHTPRDAFFAKKKYVGIKDAIGKICGESICPFPPGVPIITPGEVISERVVQSLQQCKVDGNKLVGASDPLLSSMLICDA</sequence>
<dbReference type="Proteomes" id="UP000596660">
    <property type="component" value="Unplaced"/>
</dbReference>
<comment type="cofactor">
    <cofactor evidence="1">
        <name>pyridoxal 5'-phosphate</name>
        <dbReference type="ChEBI" id="CHEBI:597326"/>
    </cofactor>
</comment>
<keyword evidence="2" id="KW-0663">Pyridoxal phosphate</keyword>
<evidence type="ECO:0000313" key="4">
    <source>
        <dbReference type="EnsemblPlants" id="AUR62027998-RA:cds"/>
    </source>
</evidence>
<dbReference type="PANTHER" id="PTHR43277">
    <property type="entry name" value="ARGININE DECARBOXYLASE"/>
    <property type="match status" value="1"/>
</dbReference>
<feature type="domain" description="Orn/Lys/Arg decarboxylase C-terminal" evidence="3">
    <location>
        <begin position="38"/>
        <end position="101"/>
    </location>
</feature>
<proteinExistence type="predicted"/>
<dbReference type="InterPro" id="IPR052357">
    <property type="entry name" value="Orn_Lys_Arg_decarboxylase-I"/>
</dbReference>
<reference evidence="4" key="2">
    <citation type="submission" date="2021-03" db="UniProtKB">
        <authorList>
            <consortium name="EnsemblPlants"/>
        </authorList>
    </citation>
    <scope>IDENTIFICATION</scope>
</reference>
<evidence type="ECO:0000256" key="1">
    <source>
        <dbReference type="ARBA" id="ARBA00001933"/>
    </source>
</evidence>